<evidence type="ECO:0000256" key="1">
    <source>
        <dbReference type="ARBA" id="ARBA00010851"/>
    </source>
</evidence>
<feature type="domain" description="CobN/magnesium chelatase" evidence="2">
    <location>
        <begin position="106"/>
        <end position="1231"/>
    </location>
</feature>
<dbReference type="InterPro" id="IPR003672">
    <property type="entry name" value="CobN/Mg_chltase"/>
</dbReference>
<dbReference type="GO" id="GO:0051116">
    <property type="term" value="F:cobaltochelatase activity"/>
    <property type="evidence" value="ECO:0007669"/>
    <property type="project" value="UniProtKB-EC"/>
</dbReference>
<organism evidence="3 4">
    <name type="scientific">Caldanaerobacter subterraneus</name>
    <dbReference type="NCBI Taxonomy" id="911092"/>
    <lineage>
        <taxon>Bacteria</taxon>
        <taxon>Bacillati</taxon>
        <taxon>Bacillota</taxon>
        <taxon>Clostridia</taxon>
        <taxon>Thermoanaerobacterales</taxon>
        <taxon>Thermoanaerobacteraceae</taxon>
        <taxon>Caldanaerobacter</taxon>
    </lineage>
</organism>
<accession>A0A7Y2L741</accession>
<dbReference type="PANTHER" id="PTHR44119:SF7">
    <property type="entry name" value="MAGNESIUM CHELATASE SUBUNIT"/>
    <property type="match status" value="1"/>
</dbReference>
<dbReference type="GO" id="GO:0015995">
    <property type="term" value="P:chlorophyll biosynthetic process"/>
    <property type="evidence" value="ECO:0007669"/>
    <property type="project" value="InterPro"/>
</dbReference>
<reference evidence="3 4" key="1">
    <citation type="submission" date="2020-04" db="EMBL/GenBank/DDBJ databases">
        <title>Draft genome sequence of Caldanaerobacter sunterraneus. strain 1523vc isolated from Griffin hot spring, Kamchatka, Russia.</title>
        <authorList>
            <person name="Toshchakov S.V."/>
            <person name="Podosokorskaya O.A."/>
            <person name="Kublanov I.V."/>
            <person name="Korzhenkov A."/>
            <person name="Patrushev M.V."/>
        </authorList>
    </citation>
    <scope>NUCLEOTIDE SEQUENCE [LARGE SCALE GENOMIC DNA]</scope>
    <source>
        <strain evidence="3 4">1523vc</strain>
    </source>
</reference>
<dbReference type="Pfam" id="PF02514">
    <property type="entry name" value="CobN-Mg_chel"/>
    <property type="match status" value="1"/>
</dbReference>
<dbReference type="NCBIfam" id="TIGR02257">
    <property type="entry name" value="cobalto_cobN"/>
    <property type="match status" value="1"/>
</dbReference>
<dbReference type="GO" id="GO:0016851">
    <property type="term" value="F:magnesium chelatase activity"/>
    <property type="evidence" value="ECO:0007669"/>
    <property type="project" value="InterPro"/>
</dbReference>
<evidence type="ECO:0000259" key="2">
    <source>
        <dbReference type="Pfam" id="PF02514"/>
    </source>
</evidence>
<dbReference type="EMBL" id="JABEQB010000009">
    <property type="protein sequence ID" value="NNG66457.1"/>
    <property type="molecule type" value="Genomic_DNA"/>
</dbReference>
<dbReference type="Proteomes" id="UP000529861">
    <property type="component" value="Unassembled WGS sequence"/>
</dbReference>
<proteinExistence type="inferred from homology"/>
<dbReference type="CDD" id="cd10150">
    <property type="entry name" value="CobN_like"/>
    <property type="match status" value="1"/>
</dbReference>
<dbReference type="NCBIfam" id="NF004646">
    <property type="entry name" value="PRK05989.2-4"/>
    <property type="match status" value="1"/>
</dbReference>
<dbReference type="GO" id="GO:0009236">
    <property type="term" value="P:cobalamin biosynthetic process"/>
    <property type="evidence" value="ECO:0007669"/>
    <property type="project" value="InterPro"/>
</dbReference>
<dbReference type="PANTHER" id="PTHR44119">
    <property type="entry name" value="MAGNESIUM-CHELATASE SUBUNIT CHLH, CHLOROPLASTIC"/>
    <property type="match status" value="1"/>
</dbReference>
<sequence>MKKITAVVWHSYFSMLLRVKEKLKDIIDLEVFSARLLEEGKQEFDDLFKAIEEADLLFFYRSSSENIWEDLEQRAKIANKPTVWASYDPTFWTLSTVGAEIPARCYSYITQGGIENFCQMLLMIAAEVLGMKVTYSEPLRYPWEGIYHPDSPSVFLTLEDYLTWYRQHKSVNVEDAPKIGILFARSYWVNENTRVEDALIRTFERKGLMVIPVFCYSLKDSGLGTKSAGEVVREYFFRGGKPFINALVKLMSFLLESRKGEEDKRQTASKGVFLLKELNVPVFEPVVSYYKTIEEWKEDPQGLNMDISWTIALPEFEGVIEPIFIGGIERKEGIEKRVPVEERIKKVVDRIHKWVMLQLKPVHEKKVAFILHNNPCASVEATVGGGANLDTLESVARIIKRMKENGYQVETVKDGKELIKLIMDRKAISEFRWTTVEEIVKKGGALKLMKVDEYRQWFDALSDKVKERVISSWGRPPGEEMNGVPAAMVYDGKIVITGIKLGNVYVCVQPKRGCAGSRCDGQVCKILHDPDVPPPHQYLATYKYLEEQVDVIVHVGTHGNLEFLPGKGIGLSGDCYPDMAIGTIPHLYIYNADNPPEGTIAKRRSYATLVDHMQTVMTQGGVYGKLEELDRYLEEYEKAKIADPARAHQLQHQIIDAIKEANLDKQIPLEESAESFEEIVKRSHEVLSILRNTQIQDGQHIFGEIPQGEKRVEFINSILRFDDGSGKSLRSIVARLMGLSLAEMLETPDRFSEKHGKSHGALLEEIDYFSKKFLHHLLEGREIDEDVAKEILGERLVCEEALKDLNFLLPRIKDLNERIEASLEIESLMKGFEGRYIPAGPSGLITRGRDDVLPTGRNFYSLDPYVVPTRAAYEVGKKLAEKVLEKYLKEEGRYPENIAIYWMSNDIMWADGEGLGQMLYLLGVKPVWFPNGRIKGVEVIPLEELGRPRIDLTVRVSGILRDNFPNCIELLDEAIQTVAMLDEPEEKNFVRKHALQRLKNTEKGEQDWRNATLRIFASKPGTYSAGVNLAVYASAWKDEKDLADVFLYWNGYAYGKGVFGKEAFKEFYESLKTVEVTYNKVVSDEHDLFGCCCYFGTHGGMTAAAKAISGKEVKCYYGDTREPQRVEVRTLADEVRRVVRAKLLNPKWIEGQKRHGYKGASDISKRIGRVYGWEATTEQVDDWIFDEIAKTFVLDRENREFFKENNPWALEEIMRRLIEAERRGLWKADPRVLEKLKEIYLETEGWLEEDMGEHEGTFQGSSIDVFTPEEIDGWREKIEEMKKKLC</sequence>
<dbReference type="RefSeq" id="WP_170270655.1">
    <property type="nucleotide sequence ID" value="NZ_JABEQB010000009.1"/>
</dbReference>
<gene>
    <name evidence="3" type="primary">cobN</name>
    <name evidence="3" type="ORF">HKI81_04280</name>
</gene>
<comment type="similarity">
    <text evidence="1">Belongs to the Mg-chelatase subunit H family.</text>
</comment>
<evidence type="ECO:0000313" key="4">
    <source>
        <dbReference type="Proteomes" id="UP000529861"/>
    </source>
</evidence>
<dbReference type="EC" id="6.6.1.2" evidence="3"/>
<keyword evidence="3" id="KW-0436">Ligase</keyword>
<name>A0A7Y2L741_9THEO</name>
<protein>
    <submittedName>
        <fullName evidence="3">Cobaltochelatase subunit CobN</fullName>
        <ecNumber evidence="3">6.6.1.2</ecNumber>
    </submittedName>
</protein>
<dbReference type="NCBIfam" id="TIGR02025">
    <property type="entry name" value="BchH"/>
    <property type="match status" value="1"/>
</dbReference>
<evidence type="ECO:0000313" key="3">
    <source>
        <dbReference type="EMBL" id="NNG66457.1"/>
    </source>
</evidence>
<dbReference type="InterPro" id="IPR011953">
    <property type="entry name" value="Cobalto_CobN"/>
</dbReference>
<dbReference type="InterPro" id="IPR011771">
    <property type="entry name" value="BchH"/>
</dbReference>
<comment type="caution">
    <text evidence="3">The sequence shown here is derived from an EMBL/GenBank/DDBJ whole genome shotgun (WGS) entry which is preliminary data.</text>
</comment>